<protein>
    <submittedName>
        <fullName evidence="4">DUF4328 domain-containing protein</fullName>
    </submittedName>
</protein>
<feature type="transmembrane region" description="Helical" evidence="2">
    <location>
        <begin position="145"/>
        <end position="169"/>
    </location>
</feature>
<dbReference type="EMBL" id="JAKFHA010000006">
    <property type="protein sequence ID" value="MCF2528412.1"/>
    <property type="molecule type" value="Genomic_DNA"/>
</dbReference>
<dbReference type="Proteomes" id="UP001165378">
    <property type="component" value="Unassembled WGS sequence"/>
</dbReference>
<evidence type="ECO:0000313" key="4">
    <source>
        <dbReference type="EMBL" id="MCF2528412.1"/>
    </source>
</evidence>
<evidence type="ECO:0000256" key="1">
    <source>
        <dbReference type="SAM" id="MobiDB-lite"/>
    </source>
</evidence>
<feature type="transmembrane region" description="Helical" evidence="2">
    <location>
        <begin position="268"/>
        <end position="288"/>
    </location>
</feature>
<keyword evidence="2" id="KW-0812">Transmembrane</keyword>
<evidence type="ECO:0000256" key="2">
    <source>
        <dbReference type="SAM" id="Phobius"/>
    </source>
</evidence>
<evidence type="ECO:0000259" key="3">
    <source>
        <dbReference type="Pfam" id="PF14219"/>
    </source>
</evidence>
<name>A0AA41PZE9_9ACTN</name>
<dbReference type="Pfam" id="PF14219">
    <property type="entry name" value="DUF4328"/>
    <property type="match status" value="1"/>
</dbReference>
<evidence type="ECO:0000313" key="5">
    <source>
        <dbReference type="Proteomes" id="UP001165378"/>
    </source>
</evidence>
<feature type="transmembrane region" description="Helical" evidence="2">
    <location>
        <begin position="94"/>
        <end position="117"/>
    </location>
</feature>
<accession>A0AA41PZE9</accession>
<sequence length="419" mass="42978">MLCSDCGARSTLPTRCTNCGRPMAGAADSADASRPDPADEAAWSWAEDRGDVDWRSASDALHAEAAVKAARVGTHVQMPAQGWQLMQLKPVRGLAVWVYVTLGLAMATSLLSAVALFRRASLMADLDSGGLLAVSMDDVNSADRFVAIAGVASLAALIAAGVVFIVWLFRARKNIDLFGLYTPQLGVGWTIGSWFCPILNLWFGARVVDDVWKGSDASQGKNDSAAFIGRTKLIVAWWLPFVLSWVLSRIPLAMPGSGSAEDIRASDLVLAVSDLLMLAAGVGALLIVRRITAMQEERTAQLWAMSGPQATWALPPGAWGAPLNGWAPAAGHAPASGLEVAVPVGPAVPLAPPLAAAAAAEASGVAVISAPAVPAPPPGAEDAPAEPGPSEAKGEAGAEDVTGATGATGAEADTGDKPA</sequence>
<organism evidence="4 5">
    <name type="scientific">Yinghuangia soli</name>
    <dbReference type="NCBI Taxonomy" id="2908204"/>
    <lineage>
        <taxon>Bacteria</taxon>
        <taxon>Bacillati</taxon>
        <taxon>Actinomycetota</taxon>
        <taxon>Actinomycetes</taxon>
        <taxon>Kitasatosporales</taxon>
        <taxon>Streptomycetaceae</taxon>
        <taxon>Yinghuangia</taxon>
    </lineage>
</organism>
<dbReference type="AlphaFoldDB" id="A0AA41PZE9"/>
<proteinExistence type="predicted"/>
<dbReference type="InterPro" id="IPR025565">
    <property type="entry name" value="DUF4328"/>
</dbReference>
<feature type="domain" description="DUF4328" evidence="3">
    <location>
        <begin position="133"/>
        <end position="293"/>
    </location>
</feature>
<dbReference type="RefSeq" id="WP_235052571.1">
    <property type="nucleotide sequence ID" value="NZ_JAKFHA010000006.1"/>
</dbReference>
<feature type="region of interest" description="Disordered" evidence="1">
    <location>
        <begin position="373"/>
        <end position="419"/>
    </location>
</feature>
<feature type="transmembrane region" description="Helical" evidence="2">
    <location>
        <begin position="231"/>
        <end position="248"/>
    </location>
</feature>
<keyword evidence="2" id="KW-0472">Membrane</keyword>
<keyword evidence="5" id="KW-1185">Reference proteome</keyword>
<feature type="compositionally biased region" description="Low complexity" evidence="1">
    <location>
        <begin position="399"/>
        <end position="412"/>
    </location>
</feature>
<comment type="caution">
    <text evidence="4">The sequence shown here is derived from an EMBL/GenBank/DDBJ whole genome shotgun (WGS) entry which is preliminary data.</text>
</comment>
<reference evidence="4" key="1">
    <citation type="submission" date="2022-01" db="EMBL/GenBank/DDBJ databases">
        <title>Genome-Based Taxonomic Classification of the Phylum Actinobacteria.</title>
        <authorList>
            <person name="Gao Y."/>
        </authorList>
    </citation>
    <scope>NUCLEOTIDE SEQUENCE</scope>
    <source>
        <strain evidence="4">KLBMP 8922</strain>
    </source>
</reference>
<gene>
    <name evidence="4" type="ORF">LZ495_14445</name>
</gene>
<keyword evidence="2" id="KW-1133">Transmembrane helix</keyword>